<name>A0A4R0RA47_9APHY</name>
<accession>A0A4R0RA47</accession>
<dbReference type="InterPro" id="IPR036038">
    <property type="entry name" value="Aminotransferase-like"/>
</dbReference>
<comment type="caution">
    <text evidence="7">The sequence shown here is derived from an EMBL/GenBank/DDBJ whole genome shotgun (WGS) entry which is preliminary data.</text>
</comment>
<feature type="compositionally biased region" description="Basic and acidic residues" evidence="5">
    <location>
        <begin position="1677"/>
        <end position="1701"/>
    </location>
</feature>
<dbReference type="InterPro" id="IPR043145">
    <property type="entry name" value="Znf_ZZ_sf"/>
</dbReference>
<dbReference type="InterPro" id="IPR043132">
    <property type="entry name" value="BCAT-like_C"/>
</dbReference>
<dbReference type="SUPFAM" id="SSF57850">
    <property type="entry name" value="RING/U-box"/>
    <property type="match status" value="7"/>
</dbReference>
<organism evidence="7 8">
    <name type="scientific">Steccherinum ochraceum</name>
    <dbReference type="NCBI Taxonomy" id="92696"/>
    <lineage>
        <taxon>Eukaryota</taxon>
        <taxon>Fungi</taxon>
        <taxon>Dikarya</taxon>
        <taxon>Basidiomycota</taxon>
        <taxon>Agaricomycotina</taxon>
        <taxon>Agaricomycetes</taxon>
        <taxon>Polyporales</taxon>
        <taxon>Steccherinaceae</taxon>
        <taxon>Steccherinum</taxon>
    </lineage>
</organism>
<feature type="compositionally biased region" description="Low complexity" evidence="5">
    <location>
        <begin position="596"/>
        <end position="617"/>
    </location>
</feature>
<dbReference type="Pfam" id="PF01063">
    <property type="entry name" value="Aminotran_4"/>
    <property type="match status" value="1"/>
</dbReference>
<evidence type="ECO:0000313" key="8">
    <source>
        <dbReference type="Proteomes" id="UP000292702"/>
    </source>
</evidence>
<dbReference type="Gene3D" id="2.60.40.10">
    <property type="entry name" value="Immunoglobulins"/>
    <property type="match status" value="1"/>
</dbReference>
<feature type="region of interest" description="Disordered" evidence="5">
    <location>
        <begin position="595"/>
        <end position="624"/>
    </location>
</feature>
<feature type="compositionally biased region" description="Low complexity" evidence="5">
    <location>
        <begin position="478"/>
        <end position="491"/>
    </location>
</feature>
<feature type="compositionally biased region" description="Low complexity" evidence="5">
    <location>
        <begin position="1660"/>
        <end position="1670"/>
    </location>
</feature>
<feature type="region of interest" description="Disordered" evidence="5">
    <location>
        <begin position="1410"/>
        <end position="1429"/>
    </location>
</feature>
<keyword evidence="2 4" id="KW-0863">Zinc-finger</keyword>
<dbReference type="STRING" id="92696.A0A4R0RA47"/>
<feature type="region of interest" description="Disordered" evidence="5">
    <location>
        <begin position="470"/>
        <end position="494"/>
    </location>
</feature>
<dbReference type="CDD" id="cd14947">
    <property type="entry name" value="NBR1_like"/>
    <property type="match status" value="1"/>
</dbReference>
<feature type="domain" description="ZZ-type" evidence="6">
    <location>
        <begin position="1193"/>
        <end position="1248"/>
    </location>
</feature>
<dbReference type="PROSITE" id="PS01357">
    <property type="entry name" value="ZF_ZZ_1"/>
    <property type="match status" value="5"/>
</dbReference>
<keyword evidence="3" id="KW-0862">Zinc</keyword>
<dbReference type="CDD" id="cd02249">
    <property type="entry name" value="ZZ"/>
    <property type="match status" value="3"/>
</dbReference>
<feature type="region of interest" description="Disordered" evidence="5">
    <location>
        <begin position="1099"/>
        <end position="1124"/>
    </location>
</feature>
<keyword evidence="1" id="KW-0479">Metal-binding</keyword>
<feature type="domain" description="ZZ-type" evidence="6">
    <location>
        <begin position="775"/>
        <end position="830"/>
    </location>
</feature>
<dbReference type="PANTHER" id="PTHR20930">
    <property type="entry name" value="OVARIAN CARCINOMA ANTIGEN CA125-RELATED"/>
    <property type="match status" value="1"/>
</dbReference>
<feature type="region of interest" description="Disordered" evidence="5">
    <location>
        <begin position="1890"/>
        <end position="1936"/>
    </location>
</feature>
<proteinExistence type="predicted"/>
<evidence type="ECO:0000256" key="5">
    <source>
        <dbReference type="SAM" id="MobiDB-lite"/>
    </source>
</evidence>
<feature type="domain" description="ZZ-type" evidence="6">
    <location>
        <begin position="1035"/>
        <end position="1089"/>
    </location>
</feature>
<dbReference type="InterPro" id="IPR032350">
    <property type="entry name" value="Nbr1_FW"/>
</dbReference>
<feature type="domain" description="ZZ-type" evidence="6">
    <location>
        <begin position="941"/>
        <end position="996"/>
    </location>
</feature>
<dbReference type="Gene3D" id="3.20.10.10">
    <property type="entry name" value="D-amino Acid Aminotransferase, subunit A, domain 2"/>
    <property type="match status" value="1"/>
</dbReference>
<keyword evidence="8" id="KW-1185">Reference proteome</keyword>
<sequence>MNIDAVSFKILTSLRYDSKLFHADWNTRVNDGAPTPILLLRHHVDRLVAAAFMHGWAEAGKKLTSASLSSACDDAVQGVENGKDGEGYKIRVLLSQDGTISVTTTALHVNEDRDLLEPDEDSSHFRTIYLDTQPTPSSIFTSTKTTHRPHYNAARARVGLAPAPTPEDAHIDVLLFTPDHQLTETSIRNVAFKRNGVWMTPNAATGCLPGVVRRYMVEQGRWIEAKEGELRLEDVREGEVVTTANGVEGCCMARIVRFSFEDSSFPSYQQLYTQLYRLFPIHNSYYLSKLVFTPDSKTTPGRILIGKEAHSAEEYDRHVAPYQGRAWPNAVLKFSVHDENPHKAPSTSISISTSTDVSLAEDNSAASMAEGASVVSDTSSATVIAGAPEQEKFKRFAERRQVLDRLKEKIASRPRPESYSPMFYSPRYYSEASHDLLDRFRIDENDEAGDRNARPLPVVPRVEDDVKAASATTLSPQSVPVKGSPSLGSSSHRSRLPAFLESRPRSMVSVSSSQNAPFSYPLVVPPPPIIFSSPKSTPLGDVEMRSSKVGHASASSAQTAQVPLPAQPSPEAQSFKKDLDEIKEMLIDMRGELKRSTSFTSTSSAPPTVSPAAFPTTMGPPPPRDPMPCNIPPVSSYMPHYVIPPPPSPPPIPPPPPPPAVHSAALNAALSKLKESTERLQASTSAMVEVHAGVNCDGCNVRGIHGVRFKCLDCEDYDLCTGCMSSPSTREKHNCGHSFWPINKPGDLESYQHARAGLKVVNTPERLALVTQATHPYVTCDVCRKSGFSGTRFKCLECEDYDMCEKCMWTPGAMADHPPHAFFAIERPDNFIAYGRARGQRNVLNGISPGSSSPTSKRFNAPGKIHNGTDCDGCEQSPLRGVRFRCIQCTDFDFCRSCLSNPSVLEKHNIDHKFWPINEPGDLTRYYKAVEEWGNSVGPVHAGILCDTCDATIIGVRHKCLDCDDYDLCTECLSNPAQRELHSLSHSFFPITDAGDKSTYERVRNERNTLPAIQVPGPAPRTQPDPRSENFPQIHTDVICDCCDETVVGSRFKCLDCADFDLCGSCVVMGARDHHNLSHSFFEMPSPETLVHTVFSGDGERMPSAGRAEPRAASSNAAATPVEDTEPVAHNATCNLCDSRIRGIRFKCLNCPDFDTCAACFAITAEHHPGHGFVQLNSTDILMLRDALRSEVSHPATCNNCDAHIRGTRYKCMHPLCPDYDLCQNCEAHPFPVHPDTHAMLKIKSTHAFIPPIVRQSEALAQALNATAMEVEETPAGTVNELRRVYENEAAQDLASVFDVVKSDKQAMDDIVMATAREAQRSIRSTYRNVGAAPTDESPQRPVDANNPEFQRVLENADRLFQTAHSDTRRGNCFDNHLFNFIQESRSVDVPTSTDQEMHLSADNENLMSSQTAAQEPNAPTAPVPMNLDDPREVRRHYRSLFATEPSTHFGSDVSRSSEAVAEEMKEVHRIARSFLMPDVGPNVFASIPTAVQSGPSYAVPSIPPLIPTAWTPPRWNSGPMVVPNTLATENVPTYVTRDVSPDVAVEDSVIEQTIVPPVILNEEIQIPSAIASSRVTPALEPRSLSPERPLQFNEKDASEQTADEAVPSSLGGLTTPSDIPEPQGTTTPAPVPKLGPVQNAEWKELWPELTSMLKHLLQPPTTETPSTSTAMPGSIHAEEEAKQDEQKETSASEKEFHSAVEESPLAKEALLTRPEGSSSAAAPRADLFNLKEYLTSIAPKPAHVATYVSDSNIPDGQVFPPGAEFVKSWRMKNDGETAWPEETALSFVAGDRLTHIDSVTSVKVGSVAPGAEVEVVGPEMKAPDTPSKYVSYWRLFDGSNYFGHSVWVDITVAEMNRPASKSSGEDSLASSSVIMPRPLEDVEAAVNTPASPSITIPSNPPSDDGSFESSISLIDAPSSPSIGEDEAIYEDSRSNAFAERPRDLEYVVLYDTSDEEE</sequence>
<evidence type="ECO:0000256" key="1">
    <source>
        <dbReference type="ARBA" id="ARBA00022723"/>
    </source>
</evidence>
<dbReference type="InterPro" id="IPR000433">
    <property type="entry name" value="Znf_ZZ"/>
</dbReference>
<dbReference type="CDD" id="cd02340">
    <property type="entry name" value="ZZ_NBR1_like"/>
    <property type="match status" value="3"/>
</dbReference>
<feature type="domain" description="ZZ-type" evidence="6">
    <location>
        <begin position="691"/>
        <end position="747"/>
    </location>
</feature>
<feature type="domain" description="ZZ-type" evidence="6">
    <location>
        <begin position="866"/>
        <end position="922"/>
    </location>
</feature>
<gene>
    <name evidence="7" type="ORF">EIP91_004259</name>
</gene>
<evidence type="ECO:0000259" key="6">
    <source>
        <dbReference type="PROSITE" id="PS50135"/>
    </source>
</evidence>
<dbReference type="Pfam" id="PF00569">
    <property type="entry name" value="ZZ"/>
    <property type="match status" value="7"/>
</dbReference>
<reference evidence="7 8" key="1">
    <citation type="submission" date="2018-11" db="EMBL/GenBank/DDBJ databases">
        <title>Genome assembly of Steccherinum ochraceum LE-BIN_3174, the white-rot fungus of the Steccherinaceae family (The Residual Polyporoid clade, Polyporales, Basidiomycota).</title>
        <authorList>
            <person name="Fedorova T.V."/>
            <person name="Glazunova O.A."/>
            <person name="Landesman E.O."/>
            <person name="Moiseenko K.V."/>
            <person name="Psurtseva N.V."/>
            <person name="Savinova O.S."/>
            <person name="Shakhova N.V."/>
            <person name="Tyazhelova T.V."/>
            <person name="Vasina D.V."/>
        </authorList>
    </citation>
    <scope>NUCLEOTIDE SEQUENCE [LARGE SCALE GENOMIC DNA]</scope>
    <source>
        <strain evidence="7 8">LE-BIN_3174</strain>
    </source>
</reference>
<dbReference type="SMART" id="SM00291">
    <property type="entry name" value="ZnF_ZZ"/>
    <property type="match status" value="7"/>
</dbReference>
<feature type="compositionally biased region" description="Polar residues" evidence="5">
    <location>
        <begin position="1612"/>
        <end position="1629"/>
    </location>
</feature>
<dbReference type="Pfam" id="PF16158">
    <property type="entry name" value="N_BRCA1_IG"/>
    <property type="match status" value="1"/>
</dbReference>
<dbReference type="SUPFAM" id="SSF56752">
    <property type="entry name" value="D-aminoacid aminotransferase-like PLP-dependent enzymes"/>
    <property type="match status" value="1"/>
</dbReference>
<dbReference type="EMBL" id="RWJN01000243">
    <property type="protein sequence ID" value="TCD64312.1"/>
    <property type="molecule type" value="Genomic_DNA"/>
</dbReference>
<dbReference type="GO" id="GO:0008270">
    <property type="term" value="F:zinc ion binding"/>
    <property type="evidence" value="ECO:0007669"/>
    <property type="project" value="UniProtKB-KW"/>
</dbReference>
<dbReference type="Proteomes" id="UP000292702">
    <property type="component" value="Unassembled WGS sequence"/>
</dbReference>
<feature type="region of interest" description="Disordered" evidence="5">
    <location>
        <begin position="541"/>
        <end position="572"/>
    </location>
</feature>
<dbReference type="Gene3D" id="3.30.60.90">
    <property type="match status" value="7"/>
</dbReference>
<evidence type="ECO:0000256" key="2">
    <source>
        <dbReference type="ARBA" id="ARBA00022771"/>
    </source>
</evidence>
<feature type="region of interest" description="Disordered" evidence="5">
    <location>
        <begin position="1007"/>
        <end position="1030"/>
    </location>
</feature>
<protein>
    <recommendedName>
        <fullName evidence="6">ZZ-type domain-containing protein</fullName>
    </recommendedName>
</protein>
<feature type="region of interest" description="Disordered" evidence="5">
    <location>
        <begin position="1577"/>
        <end position="1636"/>
    </location>
</feature>
<dbReference type="InterPro" id="IPR001544">
    <property type="entry name" value="Aminotrans_IV"/>
</dbReference>
<feature type="domain" description="ZZ-type" evidence="6">
    <location>
        <begin position="1129"/>
        <end position="1181"/>
    </location>
</feature>
<dbReference type="OrthoDB" id="661148at2759"/>
<dbReference type="GO" id="GO:0003824">
    <property type="term" value="F:catalytic activity"/>
    <property type="evidence" value="ECO:0007669"/>
    <property type="project" value="InterPro"/>
</dbReference>
<evidence type="ECO:0000313" key="7">
    <source>
        <dbReference type="EMBL" id="TCD64312.1"/>
    </source>
</evidence>
<evidence type="ECO:0000256" key="3">
    <source>
        <dbReference type="ARBA" id="ARBA00022833"/>
    </source>
</evidence>
<feature type="region of interest" description="Disordered" evidence="5">
    <location>
        <begin position="1659"/>
        <end position="1706"/>
    </location>
</feature>
<evidence type="ECO:0000256" key="4">
    <source>
        <dbReference type="PROSITE-ProRule" id="PRU00228"/>
    </source>
</evidence>
<dbReference type="PANTHER" id="PTHR20930:SF0">
    <property type="entry name" value="PROTEIN ILRUN"/>
    <property type="match status" value="1"/>
</dbReference>
<dbReference type="PROSITE" id="PS50135">
    <property type="entry name" value="ZF_ZZ_2"/>
    <property type="match status" value="7"/>
</dbReference>
<dbReference type="InterPro" id="IPR013783">
    <property type="entry name" value="Ig-like_fold"/>
</dbReference>